<comment type="caution">
    <text evidence="1">The sequence shown here is derived from an EMBL/GenBank/DDBJ whole genome shotgun (WGS) entry which is preliminary data.</text>
</comment>
<name>A0A9D1J842_9BACT</name>
<dbReference type="Proteomes" id="UP000824200">
    <property type="component" value="Unassembled WGS sequence"/>
</dbReference>
<organism evidence="1 2">
    <name type="scientific">Candidatus Fimimonas gallinarum</name>
    <dbReference type="NCBI Taxonomy" id="2840821"/>
    <lineage>
        <taxon>Bacteria</taxon>
        <taxon>Pseudomonadati</taxon>
        <taxon>Myxococcota</taxon>
        <taxon>Myxococcia</taxon>
        <taxon>Myxococcales</taxon>
        <taxon>Cystobacterineae</taxon>
        <taxon>Myxococcaceae</taxon>
        <taxon>Myxococcaceae incertae sedis</taxon>
        <taxon>Candidatus Fimimonas</taxon>
    </lineage>
</organism>
<proteinExistence type="predicted"/>
<dbReference type="AlphaFoldDB" id="A0A9D1J842"/>
<evidence type="ECO:0000313" key="1">
    <source>
        <dbReference type="EMBL" id="HIR66050.1"/>
    </source>
</evidence>
<dbReference type="EMBL" id="DVHL01000035">
    <property type="protein sequence ID" value="HIR66050.1"/>
    <property type="molecule type" value="Genomic_DNA"/>
</dbReference>
<sequence length="54" mass="5964">MCATKALRHRALGIAVTAKILPQQTELACKGLVRKLVGDEIILAQEMEKLYKQA</sequence>
<accession>A0A9D1J842</accession>
<reference evidence="1" key="1">
    <citation type="submission" date="2020-10" db="EMBL/GenBank/DDBJ databases">
        <authorList>
            <person name="Gilroy R."/>
        </authorList>
    </citation>
    <scope>NUCLEOTIDE SEQUENCE</scope>
    <source>
        <strain evidence="1">CHK121-14286</strain>
    </source>
</reference>
<reference evidence="1" key="2">
    <citation type="journal article" date="2021" name="PeerJ">
        <title>Extensive microbial diversity within the chicken gut microbiome revealed by metagenomics and culture.</title>
        <authorList>
            <person name="Gilroy R."/>
            <person name="Ravi A."/>
            <person name="Getino M."/>
            <person name="Pursley I."/>
            <person name="Horton D.L."/>
            <person name="Alikhan N.F."/>
            <person name="Baker D."/>
            <person name="Gharbi K."/>
            <person name="Hall N."/>
            <person name="Watson M."/>
            <person name="Adriaenssens E.M."/>
            <person name="Foster-Nyarko E."/>
            <person name="Jarju S."/>
            <person name="Secka A."/>
            <person name="Antonio M."/>
            <person name="Oren A."/>
            <person name="Chaudhuri R.R."/>
            <person name="La Ragione R."/>
            <person name="Hildebrand F."/>
            <person name="Pallen M.J."/>
        </authorList>
    </citation>
    <scope>NUCLEOTIDE SEQUENCE</scope>
    <source>
        <strain evidence="1">CHK121-14286</strain>
    </source>
</reference>
<evidence type="ECO:0000313" key="2">
    <source>
        <dbReference type="Proteomes" id="UP000824200"/>
    </source>
</evidence>
<gene>
    <name evidence="1" type="ORF">IAC95_04145</name>
</gene>
<protein>
    <submittedName>
        <fullName evidence="1">Uncharacterized protein</fullName>
    </submittedName>
</protein>